<feature type="transmembrane region" description="Helical" evidence="13">
    <location>
        <begin position="430"/>
        <end position="448"/>
    </location>
</feature>
<dbReference type="Pfam" id="PF00702">
    <property type="entry name" value="Hydrolase"/>
    <property type="match status" value="1"/>
</dbReference>
<comment type="similarity">
    <text evidence="2">Belongs to the cation transport ATPase (P-type) (TC 3.A.3) family. Type IB subfamily.</text>
</comment>
<dbReference type="Proteomes" id="UP001597510">
    <property type="component" value="Unassembled WGS sequence"/>
</dbReference>
<evidence type="ECO:0000256" key="8">
    <source>
        <dbReference type="ARBA" id="ARBA00022842"/>
    </source>
</evidence>
<keyword evidence="12 13" id="KW-0472">Membrane</keyword>
<dbReference type="EMBL" id="JBHULC010000003">
    <property type="protein sequence ID" value="MFD2519806.1"/>
    <property type="molecule type" value="Genomic_DNA"/>
</dbReference>
<dbReference type="InterPro" id="IPR023214">
    <property type="entry name" value="HAD_sf"/>
</dbReference>
<dbReference type="PROSITE" id="PS50846">
    <property type="entry name" value="HMA_2"/>
    <property type="match status" value="1"/>
</dbReference>
<evidence type="ECO:0000256" key="5">
    <source>
        <dbReference type="ARBA" id="ARBA00022553"/>
    </source>
</evidence>
<feature type="transmembrane region" description="Helical" evidence="13">
    <location>
        <begin position="279"/>
        <end position="298"/>
    </location>
</feature>
<keyword evidence="16" id="KW-1185">Reference proteome</keyword>
<evidence type="ECO:0000256" key="9">
    <source>
        <dbReference type="ARBA" id="ARBA00022967"/>
    </source>
</evidence>
<keyword evidence="10 13" id="KW-1133">Transmembrane helix</keyword>
<feature type="transmembrane region" description="Helical" evidence="13">
    <location>
        <begin position="175"/>
        <end position="193"/>
    </location>
</feature>
<evidence type="ECO:0000313" key="16">
    <source>
        <dbReference type="Proteomes" id="UP001597510"/>
    </source>
</evidence>
<organism evidence="15 16">
    <name type="scientific">Emticicia soli</name>
    <dbReference type="NCBI Taxonomy" id="2027878"/>
    <lineage>
        <taxon>Bacteria</taxon>
        <taxon>Pseudomonadati</taxon>
        <taxon>Bacteroidota</taxon>
        <taxon>Cytophagia</taxon>
        <taxon>Cytophagales</taxon>
        <taxon>Leadbetterellaceae</taxon>
        <taxon>Emticicia</taxon>
    </lineage>
</organism>
<dbReference type="InterPro" id="IPR023298">
    <property type="entry name" value="ATPase_P-typ_TM_dom_sf"/>
</dbReference>
<dbReference type="InterPro" id="IPR001757">
    <property type="entry name" value="P_typ_ATPase"/>
</dbReference>
<dbReference type="PRINTS" id="PR00119">
    <property type="entry name" value="CATATPASE"/>
</dbReference>
<dbReference type="PANTHER" id="PTHR43520:SF5">
    <property type="entry name" value="CATION-TRANSPORTING P-TYPE ATPASE-RELATED"/>
    <property type="match status" value="1"/>
</dbReference>
<dbReference type="RefSeq" id="WP_340236340.1">
    <property type="nucleotide sequence ID" value="NZ_JBBEWC010000006.1"/>
</dbReference>
<evidence type="ECO:0000256" key="11">
    <source>
        <dbReference type="ARBA" id="ARBA00023065"/>
    </source>
</evidence>
<dbReference type="PANTHER" id="PTHR43520">
    <property type="entry name" value="ATP7, ISOFORM B"/>
    <property type="match status" value="1"/>
</dbReference>
<sequence>MTLNETKIACYHCGDECADSPIVLEEKHFCCHGCKTVYEILQDNNLCSYYDLNQHAGVSLKAANFSGKYDYLSDDTIQAQLLDFQSDTINKVTLFIPAIHCSSCVWLLENFNKIQLGVFTARLNFLKKELSLSYDPSKVSLQTIVELLATLGYEPLINLQSAEHQPKQNKVQRRLILQIGVVGFCMGNVMLLSFPEYFKLDLNNLVDATYQRFFLYLNFLLSLPVFFFGASDYLRGAFISLRENIQKKTNVLSVDIPIALGISALFIRSTFETFVNHSAGYWDSLAGLVFFLLTGKWVQQVTYNYLSFERNYKSYFPLAVKVKNGYKNVSELQKGDIIDIHNQELIPADSILLSERGYIDYSFVTGESEPIKKEKGELIYAGGRLIGERASLTVQKQVSQSYLTELWNNDAFKKEKKTVTTDLANAFSKYFTYVTLVIATITGIYWYFNNPALVWSSITAVLMVACPCALTLSMPFTMNTTMGIFGRNKFFVKNQAVIQLLTEINQVVFDKTGTLTENKNGQLHFEDGQLNDEEKNWVGQLAAQSVHPLSKMIYKHLGIGKGNISYFDEIKGMGIEGVVDGNFIRLGNAEYLGLAAGGVRTSQVNVEINREYRGYFTIKADYRKNWKEVLKQLKGNFKMALVSGDNDEEKENLSPFFDKGRLLFNQKPQDKLNFIKQEQEAGYHVLMIGDGLNDAGALRQSNVGIALSEDVQAFSPACDAILDASMFSRLTDFLKFSKIALTIVKASFVLSVVYNFIGIGWAVSGQLSPVMAAIFMPLSSLSVVLFAVGMTYLFARIKKLI</sequence>
<dbReference type="SUPFAM" id="SSF55008">
    <property type="entry name" value="HMA, heavy metal-associated domain"/>
    <property type="match status" value="1"/>
</dbReference>
<dbReference type="Gene3D" id="2.70.150.10">
    <property type="entry name" value="Calcium-transporting ATPase, cytoplasmic transduction domain A"/>
    <property type="match status" value="1"/>
</dbReference>
<name>A0ABW5J1H4_9BACT</name>
<reference evidence="16" key="1">
    <citation type="journal article" date="2019" name="Int. J. Syst. Evol. Microbiol.">
        <title>The Global Catalogue of Microorganisms (GCM) 10K type strain sequencing project: providing services to taxonomists for standard genome sequencing and annotation.</title>
        <authorList>
            <consortium name="The Broad Institute Genomics Platform"/>
            <consortium name="The Broad Institute Genome Sequencing Center for Infectious Disease"/>
            <person name="Wu L."/>
            <person name="Ma J."/>
        </authorList>
    </citation>
    <scope>NUCLEOTIDE SEQUENCE [LARGE SCALE GENOMIC DNA]</scope>
    <source>
        <strain evidence="16">KCTC 52344</strain>
    </source>
</reference>
<proteinExistence type="inferred from homology"/>
<protein>
    <submittedName>
        <fullName evidence="15">Heavy metal translocating P-type ATPase</fullName>
    </submittedName>
</protein>
<evidence type="ECO:0000256" key="10">
    <source>
        <dbReference type="ARBA" id="ARBA00022989"/>
    </source>
</evidence>
<keyword evidence="9" id="KW-1278">Translocase</keyword>
<evidence type="ECO:0000256" key="7">
    <source>
        <dbReference type="ARBA" id="ARBA00022723"/>
    </source>
</evidence>
<dbReference type="SUPFAM" id="SSF81665">
    <property type="entry name" value="Calcium ATPase, transmembrane domain M"/>
    <property type="match status" value="1"/>
</dbReference>
<feature type="transmembrane region" description="Helical" evidence="13">
    <location>
        <begin position="770"/>
        <end position="795"/>
    </location>
</feature>
<dbReference type="InterPro" id="IPR006121">
    <property type="entry name" value="HMA_dom"/>
</dbReference>
<evidence type="ECO:0000256" key="6">
    <source>
        <dbReference type="ARBA" id="ARBA00022692"/>
    </source>
</evidence>
<accession>A0ABW5J1H4</accession>
<dbReference type="InterPro" id="IPR008250">
    <property type="entry name" value="ATPase_P-typ_transduc_dom_A_sf"/>
</dbReference>
<feature type="transmembrane region" description="Helical" evidence="13">
    <location>
        <begin position="739"/>
        <end position="764"/>
    </location>
</feature>
<evidence type="ECO:0000256" key="2">
    <source>
        <dbReference type="ARBA" id="ARBA00006024"/>
    </source>
</evidence>
<dbReference type="PRINTS" id="PR00943">
    <property type="entry name" value="CUATPASE"/>
</dbReference>
<dbReference type="InterPro" id="IPR036412">
    <property type="entry name" value="HAD-like_sf"/>
</dbReference>
<dbReference type="InterPro" id="IPR059000">
    <property type="entry name" value="ATPase_P-type_domA"/>
</dbReference>
<dbReference type="Gene3D" id="3.30.70.100">
    <property type="match status" value="1"/>
</dbReference>
<dbReference type="CDD" id="cd00371">
    <property type="entry name" value="HMA"/>
    <property type="match status" value="1"/>
</dbReference>
<evidence type="ECO:0000259" key="14">
    <source>
        <dbReference type="PROSITE" id="PS50846"/>
    </source>
</evidence>
<dbReference type="InterPro" id="IPR018303">
    <property type="entry name" value="ATPase_P-typ_P_site"/>
</dbReference>
<keyword evidence="3" id="KW-0813">Transport</keyword>
<dbReference type="Pfam" id="PF00122">
    <property type="entry name" value="E1-E2_ATPase"/>
    <property type="match status" value="1"/>
</dbReference>
<evidence type="ECO:0000256" key="1">
    <source>
        <dbReference type="ARBA" id="ARBA00004651"/>
    </source>
</evidence>
<feature type="transmembrane region" description="Helical" evidence="13">
    <location>
        <begin position="454"/>
        <end position="472"/>
    </location>
</feature>
<feature type="transmembrane region" description="Helical" evidence="13">
    <location>
        <begin position="213"/>
        <end position="230"/>
    </location>
</feature>
<gene>
    <name evidence="15" type="ORF">ACFSR2_02850</name>
</gene>
<comment type="subcellular location">
    <subcellularLocation>
        <location evidence="1">Cell membrane</location>
        <topology evidence="1">Multi-pass membrane protein</topology>
    </subcellularLocation>
</comment>
<keyword evidence="7" id="KW-0479">Metal-binding</keyword>
<evidence type="ECO:0000256" key="3">
    <source>
        <dbReference type="ARBA" id="ARBA00022448"/>
    </source>
</evidence>
<evidence type="ECO:0000256" key="4">
    <source>
        <dbReference type="ARBA" id="ARBA00022475"/>
    </source>
</evidence>
<evidence type="ECO:0000313" key="15">
    <source>
        <dbReference type="EMBL" id="MFD2519806.1"/>
    </source>
</evidence>
<feature type="domain" description="HMA" evidence="14">
    <location>
        <begin position="90"/>
        <end position="156"/>
    </location>
</feature>
<keyword evidence="5" id="KW-0597">Phosphoprotein</keyword>
<dbReference type="Gene3D" id="3.40.1110.10">
    <property type="entry name" value="Calcium-transporting ATPase, cytoplasmic domain N"/>
    <property type="match status" value="1"/>
</dbReference>
<keyword evidence="11" id="KW-0406">Ion transport</keyword>
<dbReference type="InterPro" id="IPR036163">
    <property type="entry name" value="HMA_dom_sf"/>
</dbReference>
<dbReference type="InterPro" id="IPR021993">
    <property type="entry name" value="ATPase-cat-bd"/>
</dbReference>
<keyword evidence="6 13" id="KW-0812">Transmembrane</keyword>
<evidence type="ECO:0000256" key="13">
    <source>
        <dbReference type="SAM" id="Phobius"/>
    </source>
</evidence>
<dbReference type="Pfam" id="PF12156">
    <property type="entry name" value="ATPase-cat_bd"/>
    <property type="match status" value="1"/>
</dbReference>
<comment type="caution">
    <text evidence="15">The sequence shown here is derived from an EMBL/GenBank/DDBJ whole genome shotgun (WGS) entry which is preliminary data.</text>
</comment>
<dbReference type="SUPFAM" id="SSF81653">
    <property type="entry name" value="Calcium ATPase, transduction domain A"/>
    <property type="match status" value="1"/>
</dbReference>
<evidence type="ECO:0000256" key="12">
    <source>
        <dbReference type="ARBA" id="ARBA00023136"/>
    </source>
</evidence>
<keyword evidence="4" id="KW-1003">Cell membrane</keyword>
<dbReference type="Gene3D" id="3.40.50.1000">
    <property type="entry name" value="HAD superfamily/HAD-like"/>
    <property type="match status" value="1"/>
</dbReference>
<dbReference type="PROSITE" id="PS00154">
    <property type="entry name" value="ATPASE_E1_E2"/>
    <property type="match status" value="1"/>
</dbReference>
<dbReference type="InterPro" id="IPR023299">
    <property type="entry name" value="ATPase_P-typ_cyto_dom_N"/>
</dbReference>
<keyword evidence="8" id="KW-0460">Magnesium</keyword>
<dbReference type="SUPFAM" id="SSF56784">
    <property type="entry name" value="HAD-like"/>
    <property type="match status" value="1"/>
</dbReference>
<feature type="transmembrane region" description="Helical" evidence="13">
    <location>
        <begin position="251"/>
        <end position="267"/>
    </location>
</feature>
<dbReference type="NCBIfam" id="TIGR01494">
    <property type="entry name" value="ATPase_P-type"/>
    <property type="match status" value="1"/>
</dbReference>